<dbReference type="AlphaFoldDB" id="A0A0C2XLR4"/>
<accession>A0A0C2XLR4</accession>
<gene>
    <name evidence="1" type="ORF">M413DRAFT_447631</name>
</gene>
<reference evidence="1 2" key="1">
    <citation type="submission" date="2014-04" db="EMBL/GenBank/DDBJ databases">
        <authorList>
            <consortium name="DOE Joint Genome Institute"/>
            <person name="Kuo A."/>
            <person name="Gay G."/>
            <person name="Dore J."/>
            <person name="Kohler A."/>
            <person name="Nagy L.G."/>
            <person name="Floudas D."/>
            <person name="Copeland A."/>
            <person name="Barry K.W."/>
            <person name="Cichocki N."/>
            <person name="Veneault-Fourrey C."/>
            <person name="LaButti K."/>
            <person name="Lindquist E.A."/>
            <person name="Lipzen A."/>
            <person name="Lundell T."/>
            <person name="Morin E."/>
            <person name="Murat C."/>
            <person name="Sun H."/>
            <person name="Tunlid A."/>
            <person name="Henrissat B."/>
            <person name="Grigoriev I.V."/>
            <person name="Hibbett D.S."/>
            <person name="Martin F."/>
            <person name="Nordberg H.P."/>
            <person name="Cantor M.N."/>
            <person name="Hua S.X."/>
        </authorList>
    </citation>
    <scope>NUCLEOTIDE SEQUENCE [LARGE SCALE GENOMIC DNA]</scope>
    <source>
        <strain evidence="2">h7</strain>
    </source>
</reference>
<proteinExistence type="predicted"/>
<dbReference type="HOGENOM" id="CLU_2454980_0_0_1"/>
<name>A0A0C2XLR4_HEBCY</name>
<reference evidence="2" key="2">
    <citation type="submission" date="2015-01" db="EMBL/GenBank/DDBJ databases">
        <title>Evolutionary Origins and Diversification of the Mycorrhizal Mutualists.</title>
        <authorList>
            <consortium name="DOE Joint Genome Institute"/>
            <consortium name="Mycorrhizal Genomics Consortium"/>
            <person name="Kohler A."/>
            <person name="Kuo A."/>
            <person name="Nagy L.G."/>
            <person name="Floudas D."/>
            <person name="Copeland A."/>
            <person name="Barry K.W."/>
            <person name="Cichocki N."/>
            <person name="Veneault-Fourrey C."/>
            <person name="LaButti K."/>
            <person name="Lindquist E.A."/>
            <person name="Lipzen A."/>
            <person name="Lundell T."/>
            <person name="Morin E."/>
            <person name="Murat C."/>
            <person name="Riley R."/>
            <person name="Ohm R."/>
            <person name="Sun H."/>
            <person name="Tunlid A."/>
            <person name="Henrissat B."/>
            <person name="Grigoriev I.V."/>
            <person name="Hibbett D.S."/>
            <person name="Martin F."/>
        </authorList>
    </citation>
    <scope>NUCLEOTIDE SEQUENCE [LARGE SCALE GENOMIC DNA]</scope>
    <source>
        <strain evidence="2">h7</strain>
    </source>
</reference>
<keyword evidence="2" id="KW-1185">Reference proteome</keyword>
<protein>
    <submittedName>
        <fullName evidence="1">Uncharacterized protein</fullName>
    </submittedName>
</protein>
<sequence length="89" mass="9853">MNDAKLASSSVSSRKLILPGGYRGIMGCGRLEMVGMRSRGKAIEGIRGWSKVYIVPSRSPWLTCIGFRPGSRCHDHKFGFLLIHRASMD</sequence>
<organism evidence="1 2">
    <name type="scientific">Hebeloma cylindrosporum</name>
    <dbReference type="NCBI Taxonomy" id="76867"/>
    <lineage>
        <taxon>Eukaryota</taxon>
        <taxon>Fungi</taxon>
        <taxon>Dikarya</taxon>
        <taxon>Basidiomycota</taxon>
        <taxon>Agaricomycotina</taxon>
        <taxon>Agaricomycetes</taxon>
        <taxon>Agaricomycetidae</taxon>
        <taxon>Agaricales</taxon>
        <taxon>Agaricineae</taxon>
        <taxon>Hymenogastraceae</taxon>
        <taxon>Hebeloma</taxon>
    </lineage>
</organism>
<evidence type="ECO:0000313" key="1">
    <source>
        <dbReference type="EMBL" id="KIM38663.1"/>
    </source>
</evidence>
<dbReference type="EMBL" id="KN831789">
    <property type="protein sequence ID" value="KIM38663.1"/>
    <property type="molecule type" value="Genomic_DNA"/>
</dbReference>
<evidence type="ECO:0000313" key="2">
    <source>
        <dbReference type="Proteomes" id="UP000053424"/>
    </source>
</evidence>
<dbReference type="Proteomes" id="UP000053424">
    <property type="component" value="Unassembled WGS sequence"/>
</dbReference>